<evidence type="ECO:0000256" key="1">
    <source>
        <dbReference type="SAM" id="SignalP"/>
    </source>
</evidence>
<comment type="caution">
    <text evidence="2">The sequence shown here is derived from an EMBL/GenBank/DDBJ whole genome shotgun (WGS) entry which is preliminary data.</text>
</comment>
<keyword evidence="3" id="KW-1185">Reference proteome</keyword>
<name>A0A7Y6Q2L2_9HYPH</name>
<proteinExistence type="predicted"/>
<reference evidence="2 3" key="1">
    <citation type="submission" date="2020-06" db="EMBL/GenBank/DDBJ databases">
        <authorList>
            <person name="Grouzdev D.S."/>
        </authorList>
    </citation>
    <scope>NUCLEOTIDE SEQUENCE [LARGE SCALE GENOMIC DNA]</scope>
    <source>
        <strain evidence="2 3">HO-A22</strain>
    </source>
</reference>
<protein>
    <submittedName>
        <fullName evidence="2">Uncharacterized protein</fullName>
    </submittedName>
</protein>
<organism evidence="2 3">
    <name type="scientific">Ensifer oleiphilus</name>
    <dbReference type="NCBI Taxonomy" id="2742698"/>
    <lineage>
        <taxon>Bacteria</taxon>
        <taxon>Pseudomonadati</taxon>
        <taxon>Pseudomonadota</taxon>
        <taxon>Alphaproteobacteria</taxon>
        <taxon>Hyphomicrobiales</taxon>
        <taxon>Rhizobiaceae</taxon>
        <taxon>Sinorhizobium/Ensifer group</taxon>
        <taxon>Ensifer</taxon>
    </lineage>
</organism>
<gene>
    <name evidence="2" type="ORF">HT585_03520</name>
</gene>
<accession>A0A7Y6Q2L2</accession>
<feature type="chain" id="PRO_5031249974" evidence="1">
    <location>
        <begin position="26"/>
        <end position="116"/>
    </location>
</feature>
<feature type="signal peptide" evidence="1">
    <location>
        <begin position="1"/>
        <end position="25"/>
    </location>
</feature>
<keyword evidence="1" id="KW-0732">Signal</keyword>
<dbReference type="Proteomes" id="UP000520198">
    <property type="component" value="Unassembled WGS sequence"/>
</dbReference>
<sequence length="116" mass="12175">MRYAAIILLLVAALLSGAPSAMLQAQDLATGSAPIAHRVSQIQAFHADHEMACDDAGSCQDKSKKQVHPSLCSACVAIEPVTLTFERAGMTSSRLPAASEPVLRAWSAPRFTGQVG</sequence>
<dbReference type="EMBL" id="JABWDU010000001">
    <property type="protein sequence ID" value="NVD37911.1"/>
    <property type="molecule type" value="Genomic_DNA"/>
</dbReference>
<dbReference type="AlphaFoldDB" id="A0A7Y6Q2L2"/>
<dbReference type="RefSeq" id="WP_176351624.1">
    <property type="nucleotide sequence ID" value="NZ_JABWDU010000001.1"/>
</dbReference>
<evidence type="ECO:0000313" key="3">
    <source>
        <dbReference type="Proteomes" id="UP000520198"/>
    </source>
</evidence>
<evidence type="ECO:0000313" key="2">
    <source>
        <dbReference type="EMBL" id="NVD37911.1"/>
    </source>
</evidence>